<dbReference type="PROSITE" id="PS00028">
    <property type="entry name" value="ZINC_FINGER_C2H2_1"/>
    <property type="match status" value="4"/>
</dbReference>
<evidence type="ECO:0000256" key="4">
    <source>
        <dbReference type="ARBA" id="ARBA00022833"/>
    </source>
</evidence>
<feature type="compositionally biased region" description="Polar residues" evidence="6">
    <location>
        <begin position="523"/>
        <end position="536"/>
    </location>
</feature>
<dbReference type="Gene3D" id="3.30.40.10">
    <property type="entry name" value="Zinc/RING finger domain, C3HC4 (zinc finger)"/>
    <property type="match status" value="1"/>
</dbReference>
<evidence type="ECO:0000256" key="6">
    <source>
        <dbReference type="SAM" id="MobiDB-lite"/>
    </source>
</evidence>
<feature type="domain" description="C2H2-type" evidence="8">
    <location>
        <begin position="967"/>
        <end position="996"/>
    </location>
</feature>
<feature type="compositionally biased region" description="Basic residues" evidence="6">
    <location>
        <begin position="1310"/>
        <end position="1329"/>
    </location>
</feature>
<evidence type="ECO:0000256" key="5">
    <source>
        <dbReference type="PROSITE-ProRule" id="PRU00042"/>
    </source>
</evidence>
<name>A0A9N9MA27_9CUCU</name>
<dbReference type="InterPro" id="IPR036236">
    <property type="entry name" value="Znf_C2H2_sf"/>
</dbReference>
<dbReference type="PROSITE" id="PS50157">
    <property type="entry name" value="ZINC_FINGER_C2H2_2"/>
    <property type="match status" value="2"/>
</dbReference>
<organism evidence="9 10">
    <name type="scientific">Ceutorhynchus assimilis</name>
    <name type="common">cabbage seed weevil</name>
    <dbReference type="NCBI Taxonomy" id="467358"/>
    <lineage>
        <taxon>Eukaryota</taxon>
        <taxon>Metazoa</taxon>
        <taxon>Ecdysozoa</taxon>
        <taxon>Arthropoda</taxon>
        <taxon>Hexapoda</taxon>
        <taxon>Insecta</taxon>
        <taxon>Pterygota</taxon>
        <taxon>Neoptera</taxon>
        <taxon>Endopterygota</taxon>
        <taxon>Coleoptera</taxon>
        <taxon>Polyphaga</taxon>
        <taxon>Cucujiformia</taxon>
        <taxon>Curculionidae</taxon>
        <taxon>Ceutorhynchinae</taxon>
        <taxon>Ceutorhynchus</taxon>
    </lineage>
</organism>
<keyword evidence="3 5" id="KW-0863">Zinc-finger</keyword>
<evidence type="ECO:0000256" key="2">
    <source>
        <dbReference type="ARBA" id="ARBA00022737"/>
    </source>
</evidence>
<dbReference type="SUPFAM" id="SSF57903">
    <property type="entry name" value="FYVE/PHD zinc finger"/>
    <property type="match status" value="1"/>
</dbReference>
<feature type="domain" description="PHD-type" evidence="7">
    <location>
        <begin position="1672"/>
        <end position="1723"/>
    </location>
</feature>
<evidence type="ECO:0000259" key="7">
    <source>
        <dbReference type="PROSITE" id="PS50016"/>
    </source>
</evidence>
<reference evidence="9" key="1">
    <citation type="submission" date="2022-01" db="EMBL/GenBank/DDBJ databases">
        <authorList>
            <person name="King R."/>
        </authorList>
    </citation>
    <scope>NUCLEOTIDE SEQUENCE</scope>
</reference>
<evidence type="ECO:0000313" key="9">
    <source>
        <dbReference type="EMBL" id="CAG9760513.1"/>
    </source>
</evidence>
<feature type="region of interest" description="Disordered" evidence="6">
    <location>
        <begin position="1009"/>
        <end position="1088"/>
    </location>
</feature>
<keyword evidence="4" id="KW-0862">Zinc</keyword>
<gene>
    <name evidence="9" type="ORF">CEUTPL_LOCUS1241</name>
</gene>
<dbReference type="SUPFAM" id="SSF57667">
    <property type="entry name" value="beta-beta-alpha zinc fingers"/>
    <property type="match status" value="1"/>
</dbReference>
<dbReference type="CDD" id="cd15505">
    <property type="entry name" value="PHD_ING"/>
    <property type="match status" value="1"/>
</dbReference>
<protein>
    <submittedName>
        <fullName evidence="9">Uncharacterized protein</fullName>
    </submittedName>
</protein>
<keyword evidence="10" id="KW-1185">Reference proteome</keyword>
<sequence>MDCGLVNGVDNARLCNGSVASLVAKFLDEPVSKSNEGKISCDLVKKVNGECTQDYDNPFCDENSNSSQSDALVIDETVPKKKIRGKSKRKSLKIQNNDVSISSNIPVNDKLIADNSGKTSDNNENAIVNGDILQPNSFNESTETGDNVGEVSEQRTSLTPPLPCDVPSLDDSKVSPNFFHSNPFFNESLFELSQLHQTNNVTKYSQPSPLSRIKSKPKTTFLKESYGQYLGLQPAVQFKCPKCGESGFESWMTLQEHFSQCNAIQTRQKSIENVNVSRFKLTRKVYLCSGCGTYYENWNLYVHMLEYHKRYICLYCLGMFSALNDLCKHIQSRHNLEPGIKNSLQEFFEAHTEPCYIACCECNQQFNESDNFIYHNCTRNSIFKSTSKKSTTKHIKNIIAPSLHVTGDSVVASCDATLVGDDKEAIKSDLDGKKDSTVKQNHNVANNLSNKIPSDDVINNQNNNIDKKKIVEINSNDSHIDLTPENRWKDTSGHQFNHVAENHFNNVSGEQDHNCKSRKSDQDSVFSSNFSGNNLEGETGYRMDDFEENVSGEQEDRGSREKQKESDFRENLSGEDTRPEIEPVDTRKVPKLSLKLPKPGSYPLPDPEDSDDMYLDIDNVESDNEHDRTGSDPGEELDVSGDNKDQPQESVLEENETIPKSPQHLVAGPDISVTKIELDQPLDKMDIRILLQKCLTATSLTCIYCNHSRRIAVNGRQLALHAMAEHRYSAINKSITEEELMPENFNMRLKDCLEEVESVFFNLASGASNEAVTFSHVFECFQCHFTTSIHKELYAHNRKFHSKSLLLCIMCKSSFYSYCELICHLCPGVYVEQDLHFRCCLCISDDFPSSFRLMVHLRKRHNACDVCLEMCHNQYKLSNHVWKHKLNHFCYRCGIAYRNKADITRHLFWKHGTESVLCKRCLQKKWSHVYHFCMPPASFTCEECNLVFIKAVSLKVHKRLHTDEKKHACTWEDCSEMFISTPLMLKHLKRHTDPPEEIVVEEEVKDHAENIKVEESMEKIESDEVVEGELPKPVKPKVDVYDLPELNLSESDSSDAESEANPEESNTSQTTSESNNSQTTTENITEPPLEEESLLALSEHILFNGHPTTKDALLEIPEPVQPPLDDTPSSVMQDIWDNFKNYQAHKEKLDNMLIGDVDLKVDQPYIPDIPIPKLEVEVEEVIGADEALLDHDYCRNAEEAPTADSILEVMPALEAKESTEHNYCYQNENAKAEGTTASSVIPSGTSFPVEDTIKPSSPIKRSLSSSSSSDSDSSCACGSSCSCSDSSSDNSSSSSDSSNSDSSSAEGRKKQQQRRLKRREKNKALKKVKKESPADTDIKLDILPPNPSTVPFEAPIHESDLETTETDTDEEFYDREPHKMAKKFLEEKRAQLLAEAGPNVVPNGSFIESTSRPPTPPAGSLLEEKQPKKKKKKRKKRKSEKKPPEREPTFSFMEETEVPVPPPSIPYYQQFHQTGNILPTVEPVSLSVTGNSPVTPQMSSQTRESLSYTNQESTTSDSSIRASKRRRVPNKFYGYSSDEEGGKGPSAKRIRVENNRTIPAPPSPMLVPPITIKNVPPRLPAQKRFPLVKPIKLKLPKLDTSINHGKFSHGKRQRPVPMVAPIRLPNPNKFIPQPNDDSSTESYDSDLGDVPSQPPRILTEPPREPPRLPKPQLYCYCKCPYDEVSEMIGCDSSDCQIEWFHFECVSIMVPPKGQWFCPDCRKKKQQHNTYNNSL</sequence>
<evidence type="ECO:0000256" key="1">
    <source>
        <dbReference type="ARBA" id="ARBA00022723"/>
    </source>
</evidence>
<dbReference type="InterPro" id="IPR013083">
    <property type="entry name" value="Znf_RING/FYVE/PHD"/>
</dbReference>
<evidence type="ECO:0000313" key="10">
    <source>
        <dbReference type="Proteomes" id="UP001152799"/>
    </source>
</evidence>
<feature type="compositionally biased region" description="Polar residues" evidence="6">
    <location>
        <begin position="1232"/>
        <end position="1246"/>
    </location>
</feature>
<accession>A0A9N9MA27</accession>
<feature type="region of interest" description="Disordered" evidence="6">
    <location>
        <begin position="112"/>
        <end position="163"/>
    </location>
</feature>
<feature type="compositionally biased region" description="Acidic residues" evidence="6">
    <location>
        <begin position="1361"/>
        <end position="1373"/>
    </location>
</feature>
<dbReference type="SMART" id="SM00355">
    <property type="entry name" value="ZnF_C2H2"/>
    <property type="match status" value="10"/>
</dbReference>
<dbReference type="PROSITE" id="PS50016">
    <property type="entry name" value="ZF_PHD_2"/>
    <property type="match status" value="1"/>
</dbReference>
<feature type="compositionally biased region" description="Low complexity" evidence="6">
    <location>
        <begin position="1262"/>
        <end position="1304"/>
    </location>
</feature>
<feature type="compositionally biased region" description="Low complexity" evidence="6">
    <location>
        <begin position="1063"/>
        <end position="1087"/>
    </location>
</feature>
<feature type="domain" description="C2H2-type" evidence="8">
    <location>
        <begin position="939"/>
        <end position="966"/>
    </location>
</feature>
<feature type="compositionally biased region" description="Polar residues" evidence="6">
    <location>
        <begin position="116"/>
        <end position="126"/>
    </location>
</feature>
<feature type="region of interest" description="Disordered" evidence="6">
    <location>
        <begin position="1232"/>
        <end position="1374"/>
    </location>
</feature>
<dbReference type="Proteomes" id="UP001152799">
    <property type="component" value="Chromosome 1"/>
</dbReference>
<feature type="compositionally biased region" description="Basic and acidic residues" evidence="6">
    <location>
        <begin position="554"/>
        <end position="588"/>
    </location>
</feature>
<dbReference type="InterPro" id="IPR013087">
    <property type="entry name" value="Znf_C2H2_type"/>
</dbReference>
<evidence type="ECO:0000259" key="8">
    <source>
        <dbReference type="PROSITE" id="PS50157"/>
    </source>
</evidence>
<keyword evidence="2" id="KW-0677">Repeat</keyword>
<dbReference type="PROSITE" id="PS01359">
    <property type="entry name" value="ZF_PHD_1"/>
    <property type="match status" value="1"/>
</dbReference>
<dbReference type="InterPro" id="IPR050758">
    <property type="entry name" value="Znf_C2H2-type"/>
</dbReference>
<feature type="compositionally biased region" description="Basic residues" evidence="6">
    <location>
        <begin position="1427"/>
        <end position="1440"/>
    </location>
</feature>
<feature type="region of interest" description="Disordered" evidence="6">
    <location>
        <begin position="1482"/>
        <end position="1550"/>
    </location>
</feature>
<dbReference type="InterPro" id="IPR011011">
    <property type="entry name" value="Znf_FYVE_PHD"/>
</dbReference>
<dbReference type="InterPro" id="IPR001965">
    <property type="entry name" value="Znf_PHD"/>
</dbReference>
<dbReference type="GO" id="GO:0008270">
    <property type="term" value="F:zinc ion binding"/>
    <property type="evidence" value="ECO:0007669"/>
    <property type="project" value="UniProtKB-KW"/>
</dbReference>
<dbReference type="EMBL" id="OU892277">
    <property type="protein sequence ID" value="CAG9760513.1"/>
    <property type="molecule type" value="Genomic_DNA"/>
</dbReference>
<feature type="region of interest" description="Disordered" evidence="6">
    <location>
        <begin position="1395"/>
        <end position="1458"/>
    </location>
</feature>
<feature type="compositionally biased region" description="Polar residues" evidence="6">
    <location>
        <begin position="134"/>
        <end position="145"/>
    </location>
</feature>
<dbReference type="SMART" id="SM00249">
    <property type="entry name" value="PHD"/>
    <property type="match status" value="1"/>
</dbReference>
<feature type="compositionally biased region" description="Polar residues" evidence="6">
    <location>
        <begin position="1486"/>
        <end position="1521"/>
    </location>
</feature>
<proteinExistence type="predicted"/>
<feature type="compositionally biased region" description="Acidic residues" evidence="6">
    <location>
        <begin position="1052"/>
        <end position="1062"/>
    </location>
</feature>
<feature type="compositionally biased region" description="Basic and acidic residues" evidence="6">
    <location>
        <begin position="1009"/>
        <end position="1022"/>
    </location>
</feature>
<feature type="compositionally biased region" description="Basic and acidic residues" evidence="6">
    <location>
        <begin position="1029"/>
        <end position="1040"/>
    </location>
</feature>
<feature type="compositionally biased region" description="Basic and acidic residues" evidence="6">
    <location>
        <begin position="510"/>
        <end position="522"/>
    </location>
</feature>
<dbReference type="OrthoDB" id="5411773at2759"/>
<evidence type="ECO:0000256" key="3">
    <source>
        <dbReference type="ARBA" id="ARBA00022771"/>
    </source>
</evidence>
<dbReference type="PANTHER" id="PTHR23234">
    <property type="entry name" value="ZNF44 PROTEIN"/>
    <property type="match status" value="1"/>
</dbReference>
<dbReference type="InterPro" id="IPR019786">
    <property type="entry name" value="Zinc_finger_PHD-type_CS"/>
</dbReference>
<dbReference type="Gene3D" id="3.30.160.60">
    <property type="entry name" value="Classic Zinc Finger"/>
    <property type="match status" value="1"/>
</dbReference>
<dbReference type="InterPro" id="IPR019787">
    <property type="entry name" value="Znf_PHD-finger"/>
</dbReference>
<feature type="region of interest" description="Disordered" evidence="6">
    <location>
        <begin position="506"/>
        <end position="666"/>
    </location>
</feature>
<feature type="compositionally biased region" description="Basic and acidic residues" evidence="6">
    <location>
        <begin position="1330"/>
        <end position="1340"/>
    </location>
</feature>
<feature type="compositionally biased region" description="Acidic residues" evidence="6">
    <location>
        <begin position="606"/>
        <end position="622"/>
    </location>
</feature>
<keyword evidence="1" id="KW-0479">Metal-binding</keyword>
<feature type="region of interest" description="Disordered" evidence="6">
    <location>
        <begin position="1625"/>
        <end position="1665"/>
    </location>
</feature>
<dbReference type="PANTHER" id="PTHR23234:SF10">
    <property type="entry name" value="RIKEN CDNA 6720489N17 GENE-RELATED"/>
    <property type="match status" value="1"/>
</dbReference>